<protein>
    <submittedName>
        <fullName evidence="1">PCI domain-containing protein</fullName>
    </submittedName>
</protein>
<dbReference type="GO" id="GO:0003690">
    <property type="term" value="F:double-stranded DNA binding"/>
    <property type="evidence" value="ECO:0007669"/>
    <property type="project" value="InterPro"/>
</dbReference>
<dbReference type="OrthoDB" id="5404651at2759"/>
<dbReference type="Proteomes" id="UP000186583">
    <property type="component" value="Unassembled WGS sequence"/>
</dbReference>
<dbReference type="PANTHER" id="PTHR12732:SF8">
    <property type="entry name" value="NUCLEAR MRNA EXPORT PROTEIN THP1"/>
    <property type="match status" value="1"/>
</dbReference>
<dbReference type="STRING" id="708187.A0A1Q8RUC9"/>
<dbReference type="InterPro" id="IPR045114">
    <property type="entry name" value="Csn12-like"/>
</dbReference>
<dbReference type="GO" id="GO:0003723">
    <property type="term" value="F:RNA binding"/>
    <property type="evidence" value="ECO:0007669"/>
    <property type="project" value="InterPro"/>
</dbReference>
<sequence>MSLLIQFLSQIRTFVRAQNSDELRNWLLVEPNANQQYHALANELRTQFRSSPRDTNTSSALENTIEKCLPEEDDVPEGQGSPWPGFVTFMKDYMLFWRDVDYDDLLGAHTLLSGLVNSCSTAFAHPTYGAMLLKTAMSLCESLSRLTMMLSRRPDLTSKIRNVDADDRKSIAETSAEIIQKIFTTCLTDRSSARYSKPEGRKVGVYMFANLVLKLLFAVSLPSGPRIYGNSFADKRPKNLQCRRTHLAKQIFTNISTNSPPLSLYPASQRVTFLYYLGRFNLANCHFLRASLCLQEAYLQIPPPLTSHRSLVLSYLIPTNLLLGRLPSQTLLSRPESASLAPVFQPLAAAIRTGNFPLLQHTLAVHEKYLFDKGLLLLLTHRLRPLLWRSLARKTFLLTYSPGPDDATANAPSRRAATLDLADLHTTATYLQRLLEGYIPAKSHNAPSNATPTFMKAVSHDAASTLVPPPGGPRRLRPNEGLVWGNAPIEMDDIEMNVAVLIQLGFMHGYIAHSQGRFAVMGATKKSPVLAGWPTPWTAIRERQYEEDVDLDDVPGWVKG</sequence>
<gene>
    <name evidence="1" type="ORF">CCHL11_00464</name>
</gene>
<dbReference type="PANTHER" id="PTHR12732">
    <property type="entry name" value="UNCHARACTERIZED PROTEASOME COMPONENT REGION PCI-CONTAINING"/>
    <property type="match status" value="1"/>
</dbReference>
<organism evidence="1 2">
    <name type="scientific">Colletotrichum chlorophyti</name>
    <dbReference type="NCBI Taxonomy" id="708187"/>
    <lineage>
        <taxon>Eukaryota</taxon>
        <taxon>Fungi</taxon>
        <taxon>Dikarya</taxon>
        <taxon>Ascomycota</taxon>
        <taxon>Pezizomycotina</taxon>
        <taxon>Sordariomycetes</taxon>
        <taxon>Hypocreomycetidae</taxon>
        <taxon>Glomerellales</taxon>
        <taxon>Glomerellaceae</taxon>
        <taxon>Colletotrichum</taxon>
    </lineage>
</organism>
<proteinExistence type="predicted"/>
<dbReference type="AlphaFoldDB" id="A0A1Q8RUC9"/>
<dbReference type="EMBL" id="MPGH01000088">
    <property type="protein sequence ID" value="OLN87977.1"/>
    <property type="molecule type" value="Genomic_DNA"/>
</dbReference>
<name>A0A1Q8RUC9_9PEZI</name>
<reference evidence="1 2" key="1">
    <citation type="submission" date="2016-11" db="EMBL/GenBank/DDBJ databases">
        <title>Draft Genome Assembly of Colletotrichum chlorophyti a pathogen of herbaceous plants.</title>
        <authorList>
            <person name="Gan P."/>
            <person name="Narusaka M."/>
            <person name="Tsushima A."/>
            <person name="Narusaka Y."/>
            <person name="Takano Y."/>
            <person name="Shirasu K."/>
        </authorList>
    </citation>
    <scope>NUCLEOTIDE SEQUENCE [LARGE SCALE GENOMIC DNA]</scope>
    <source>
        <strain evidence="1 2">NTL11</strain>
    </source>
</reference>
<evidence type="ECO:0000313" key="2">
    <source>
        <dbReference type="Proteomes" id="UP000186583"/>
    </source>
</evidence>
<keyword evidence="2" id="KW-1185">Reference proteome</keyword>
<comment type="caution">
    <text evidence="1">The sequence shown here is derived from an EMBL/GenBank/DDBJ whole genome shotgun (WGS) entry which is preliminary data.</text>
</comment>
<dbReference type="SMART" id="SM00753">
    <property type="entry name" value="PAM"/>
    <property type="match status" value="1"/>
</dbReference>
<evidence type="ECO:0000313" key="1">
    <source>
        <dbReference type="EMBL" id="OLN87977.1"/>
    </source>
</evidence>
<accession>A0A1Q8RUC9</accession>